<gene>
    <name evidence="1" type="ORF">LCGC14_1904660</name>
</gene>
<accession>A0A0F9FVV8</accession>
<dbReference type="AlphaFoldDB" id="A0A0F9FVV8"/>
<comment type="caution">
    <text evidence="1">The sequence shown here is derived from an EMBL/GenBank/DDBJ whole genome shotgun (WGS) entry which is preliminary data.</text>
</comment>
<organism evidence="1">
    <name type="scientific">marine sediment metagenome</name>
    <dbReference type="NCBI Taxonomy" id="412755"/>
    <lineage>
        <taxon>unclassified sequences</taxon>
        <taxon>metagenomes</taxon>
        <taxon>ecological metagenomes</taxon>
    </lineage>
</organism>
<name>A0A0F9FVV8_9ZZZZ</name>
<proteinExistence type="predicted"/>
<dbReference type="EMBL" id="LAZR01020006">
    <property type="protein sequence ID" value="KKL90438.1"/>
    <property type="molecule type" value="Genomic_DNA"/>
</dbReference>
<sequence length="85" mass="9649">MLDSERVLELANMFDKMRKMVKMLKGQNDFCIQVSDGHEEAVLNIPLDDTGAGADFMNNLATALEQFSNTIAHRIQDEVRRAHIE</sequence>
<evidence type="ECO:0000313" key="1">
    <source>
        <dbReference type="EMBL" id="KKL90438.1"/>
    </source>
</evidence>
<reference evidence="1" key="1">
    <citation type="journal article" date="2015" name="Nature">
        <title>Complex archaea that bridge the gap between prokaryotes and eukaryotes.</title>
        <authorList>
            <person name="Spang A."/>
            <person name="Saw J.H."/>
            <person name="Jorgensen S.L."/>
            <person name="Zaremba-Niedzwiedzka K."/>
            <person name="Martijn J."/>
            <person name="Lind A.E."/>
            <person name="van Eijk R."/>
            <person name="Schleper C."/>
            <person name="Guy L."/>
            <person name="Ettema T.J."/>
        </authorList>
    </citation>
    <scope>NUCLEOTIDE SEQUENCE</scope>
</reference>
<protein>
    <submittedName>
        <fullName evidence="1">Uncharacterized protein</fullName>
    </submittedName>
</protein>